<keyword evidence="3" id="KW-1185">Reference proteome</keyword>
<dbReference type="InterPro" id="IPR002110">
    <property type="entry name" value="Ankyrin_rpt"/>
</dbReference>
<dbReference type="PANTHER" id="PTHR22677">
    <property type="entry name" value="ANKYRIN REPEAT DOMAIN-CONTAINING PROTEIN 60"/>
    <property type="match status" value="1"/>
</dbReference>
<dbReference type="PROSITE" id="PS50297">
    <property type="entry name" value="ANK_REP_REGION"/>
    <property type="match status" value="3"/>
</dbReference>
<protein>
    <submittedName>
        <fullName evidence="2">Ankyrin repeat domain-containing protein</fullName>
    </submittedName>
</protein>
<dbReference type="Gene3D" id="1.25.40.20">
    <property type="entry name" value="Ankyrin repeat-containing domain"/>
    <property type="match status" value="1"/>
</dbReference>
<sequence>MDKDLLERLIVENQSDRITDLLNNNNGLARELTSQGISPIILASFYNRPEIAKIIASYCTNLNIYEAIAIGDQEIVLNLLLENPGLVNEFSNDGFPPLVLASLFGFFNLVDTLISNGANLELPTENGFVVYPLHAACAGNHLKVVQLLLQNGAKPNVVQSSGLTPLHIAAEYGNIEMIIELLENGALTHFKMENGKTASQLAKEKGHVEISEILSN</sequence>
<keyword evidence="1" id="KW-0040">ANK repeat</keyword>
<dbReference type="InterPro" id="IPR036770">
    <property type="entry name" value="Ankyrin_rpt-contain_sf"/>
</dbReference>
<dbReference type="PANTHER" id="PTHR22677:SF4">
    <property type="entry name" value="USHER SYNDROME TYPE-1G PROTEIN-LIKE PROTEIN"/>
    <property type="match status" value="1"/>
</dbReference>
<accession>A0ABU7H3G8</accession>
<dbReference type="Proteomes" id="UP001337681">
    <property type="component" value="Unassembled WGS sequence"/>
</dbReference>
<evidence type="ECO:0000256" key="1">
    <source>
        <dbReference type="PROSITE-ProRule" id="PRU00023"/>
    </source>
</evidence>
<dbReference type="EMBL" id="JAZDQU010000002">
    <property type="protein sequence ID" value="MEE1885883.1"/>
    <property type="molecule type" value="Genomic_DNA"/>
</dbReference>
<dbReference type="SMART" id="SM00248">
    <property type="entry name" value="ANK"/>
    <property type="match status" value="4"/>
</dbReference>
<comment type="caution">
    <text evidence="2">The sequence shown here is derived from an EMBL/GenBank/DDBJ whole genome shotgun (WGS) entry which is preliminary data.</text>
</comment>
<evidence type="ECO:0000313" key="3">
    <source>
        <dbReference type="Proteomes" id="UP001337681"/>
    </source>
</evidence>
<dbReference type="Pfam" id="PF12796">
    <property type="entry name" value="Ank_2"/>
    <property type="match status" value="1"/>
</dbReference>
<gene>
    <name evidence="2" type="ORF">VRU49_10690</name>
</gene>
<organism evidence="2 3">
    <name type="scientific">Pedobacter flavus</name>
    <dbReference type="NCBI Taxonomy" id="3113906"/>
    <lineage>
        <taxon>Bacteria</taxon>
        <taxon>Pseudomonadati</taxon>
        <taxon>Bacteroidota</taxon>
        <taxon>Sphingobacteriia</taxon>
        <taxon>Sphingobacteriales</taxon>
        <taxon>Sphingobacteriaceae</taxon>
        <taxon>Pedobacter</taxon>
    </lineage>
</organism>
<proteinExistence type="predicted"/>
<dbReference type="InterPro" id="IPR039323">
    <property type="entry name" value="ANKRD_45/46/60"/>
</dbReference>
<reference evidence="2 3" key="1">
    <citation type="submission" date="2024-01" db="EMBL/GenBank/DDBJ databases">
        <title>Pedobacter sp. nov., isolated from oil-contaminated soil.</title>
        <authorList>
            <person name="Le N.T.T."/>
        </authorList>
    </citation>
    <scope>NUCLEOTIDE SEQUENCE [LARGE SCALE GENOMIC DNA]</scope>
    <source>
        <strain evidence="2 3">VNH31</strain>
    </source>
</reference>
<feature type="repeat" description="ANK" evidence="1">
    <location>
        <begin position="93"/>
        <end position="125"/>
    </location>
</feature>
<feature type="repeat" description="ANK" evidence="1">
    <location>
        <begin position="132"/>
        <end position="160"/>
    </location>
</feature>
<evidence type="ECO:0000313" key="2">
    <source>
        <dbReference type="EMBL" id="MEE1885883.1"/>
    </source>
</evidence>
<dbReference type="RefSeq" id="WP_330146774.1">
    <property type="nucleotide sequence ID" value="NZ_JAZDQU010000002.1"/>
</dbReference>
<dbReference type="SUPFAM" id="SSF48403">
    <property type="entry name" value="Ankyrin repeat"/>
    <property type="match status" value="1"/>
</dbReference>
<name>A0ABU7H3G8_9SPHI</name>
<dbReference type="PROSITE" id="PS50088">
    <property type="entry name" value="ANK_REPEAT"/>
    <property type="match status" value="3"/>
</dbReference>
<feature type="repeat" description="ANK" evidence="1">
    <location>
        <begin position="161"/>
        <end position="186"/>
    </location>
</feature>